<dbReference type="RefSeq" id="WP_136866039.1">
    <property type="nucleotide sequence ID" value="NZ_CP046415.1"/>
</dbReference>
<evidence type="ECO:0000313" key="2">
    <source>
        <dbReference type="EMBL" id="QGT78254.1"/>
    </source>
</evidence>
<keyword evidence="1" id="KW-1133">Transmembrane helix</keyword>
<sequence length="141" mass="14819">MLSRRNLLFLAFGIGFGFLLSRAGATSPAIISDLLLFEDLRLLWVIATAVALGGVLTWMAARWGWRARNTGEPITIQHKPFKRGLIVGAVLFGLGWAGTGVCPGTALAMIGEGKGFALWVGAGIVLGAGAGSAINRRLERG</sequence>
<dbReference type="EMBL" id="CP046415">
    <property type="protein sequence ID" value="QGT78254.1"/>
    <property type="molecule type" value="Genomic_DNA"/>
</dbReference>
<proteinExistence type="predicted"/>
<keyword evidence="1" id="KW-0472">Membrane</keyword>
<evidence type="ECO:0000313" key="3">
    <source>
        <dbReference type="Proteomes" id="UP000427716"/>
    </source>
</evidence>
<reference evidence="2 3" key="1">
    <citation type="submission" date="2019-11" db="EMBL/GenBank/DDBJ databases">
        <authorList>
            <person name="Zhang J."/>
            <person name="Sun C."/>
        </authorList>
    </citation>
    <scope>NUCLEOTIDE SEQUENCE [LARGE SCALE GENOMIC DNA]</scope>
    <source>
        <strain evidence="3">sp2</strain>
    </source>
</reference>
<dbReference type="Pfam" id="PF04143">
    <property type="entry name" value="Sulf_transp"/>
    <property type="match status" value="1"/>
</dbReference>
<dbReference type="InterPro" id="IPR007272">
    <property type="entry name" value="Sulf_transp_TsuA/YedE"/>
</dbReference>
<gene>
    <name evidence="2" type="ORF">GM160_04685</name>
</gene>
<accession>A0A6I6D3S9</accession>
<keyword evidence="3" id="KW-1185">Reference proteome</keyword>
<evidence type="ECO:0000256" key="1">
    <source>
        <dbReference type="SAM" id="Phobius"/>
    </source>
</evidence>
<dbReference type="KEGG" id="ghl:GM160_04685"/>
<name>A0A6I6D3S9_9GAMM</name>
<dbReference type="AlphaFoldDB" id="A0A6I6D3S9"/>
<dbReference type="Proteomes" id="UP000427716">
    <property type="component" value="Chromosome"/>
</dbReference>
<feature type="transmembrane region" description="Helical" evidence="1">
    <location>
        <begin position="41"/>
        <end position="65"/>
    </location>
</feature>
<keyword evidence="1" id="KW-0812">Transmembrane</keyword>
<feature type="transmembrane region" description="Helical" evidence="1">
    <location>
        <begin position="116"/>
        <end position="134"/>
    </location>
</feature>
<feature type="transmembrane region" description="Helical" evidence="1">
    <location>
        <begin position="85"/>
        <end position="110"/>
    </location>
</feature>
<protein>
    <submittedName>
        <fullName evidence="2">YeeE/YedE family protein</fullName>
    </submittedName>
</protein>
<organism evidence="2 3">
    <name type="scientific">Guyparkeria halophila</name>
    <dbReference type="NCBI Taxonomy" id="47960"/>
    <lineage>
        <taxon>Bacteria</taxon>
        <taxon>Pseudomonadati</taxon>
        <taxon>Pseudomonadota</taxon>
        <taxon>Gammaproteobacteria</taxon>
        <taxon>Chromatiales</taxon>
        <taxon>Thioalkalibacteraceae</taxon>
        <taxon>Guyparkeria</taxon>
    </lineage>
</organism>